<reference evidence="2 3" key="1">
    <citation type="journal article" date="2015" name="Nature">
        <title>rRNA introns, odd ribosomes, and small enigmatic genomes across a large radiation of phyla.</title>
        <authorList>
            <person name="Brown C.T."/>
            <person name="Hug L.A."/>
            <person name="Thomas B.C."/>
            <person name="Sharon I."/>
            <person name="Castelle C.J."/>
            <person name="Singh A."/>
            <person name="Wilkins M.J."/>
            <person name="Williams K.H."/>
            <person name="Banfield J.F."/>
        </authorList>
    </citation>
    <scope>NUCLEOTIDE SEQUENCE [LARGE SCALE GENOMIC DNA]</scope>
</reference>
<protein>
    <submittedName>
        <fullName evidence="2">Uncharacterized protein</fullName>
    </submittedName>
</protein>
<evidence type="ECO:0000256" key="1">
    <source>
        <dbReference type="SAM" id="Phobius"/>
    </source>
</evidence>
<keyword evidence="1" id="KW-0812">Transmembrane</keyword>
<keyword evidence="1" id="KW-0472">Membrane</keyword>
<dbReference type="EMBL" id="LCOY01000031">
    <property type="protein sequence ID" value="KKU87299.1"/>
    <property type="molecule type" value="Genomic_DNA"/>
</dbReference>
<name>A0A0G1TZR9_9BACT</name>
<proteinExistence type="predicted"/>
<comment type="caution">
    <text evidence="2">The sequence shown here is derived from an EMBL/GenBank/DDBJ whole genome shotgun (WGS) entry which is preliminary data.</text>
</comment>
<dbReference type="AlphaFoldDB" id="A0A0G1TZR9"/>
<gene>
    <name evidence="2" type="ORF">UY16_C0031G0003</name>
</gene>
<accession>A0A0G1TZR9</accession>
<organism evidence="2 3">
    <name type="scientific">Candidatus Gottesmanbacteria bacterium GW2011_GWA2_47_9</name>
    <dbReference type="NCBI Taxonomy" id="1618445"/>
    <lineage>
        <taxon>Bacteria</taxon>
        <taxon>Candidatus Gottesmaniibacteriota</taxon>
    </lineage>
</organism>
<sequence>MRFLFILLLSFLLVPAYSKKVNAYLDPGTGSYLFQILLGVFFGGLFSIKFFWKKIKTFFYKKFFLPHTSKSDESLK</sequence>
<feature type="transmembrane region" description="Helical" evidence="1">
    <location>
        <begin position="34"/>
        <end position="52"/>
    </location>
</feature>
<dbReference type="Proteomes" id="UP000034739">
    <property type="component" value="Unassembled WGS sequence"/>
</dbReference>
<keyword evidence="1" id="KW-1133">Transmembrane helix</keyword>
<evidence type="ECO:0000313" key="2">
    <source>
        <dbReference type="EMBL" id="KKU87299.1"/>
    </source>
</evidence>
<evidence type="ECO:0000313" key="3">
    <source>
        <dbReference type="Proteomes" id="UP000034739"/>
    </source>
</evidence>